<dbReference type="InterPro" id="IPR043917">
    <property type="entry name" value="DUF5753"/>
</dbReference>
<name>A0A919JR50_9ACTN</name>
<dbReference type="Pfam" id="PF13560">
    <property type="entry name" value="HTH_31"/>
    <property type="match status" value="1"/>
</dbReference>
<accession>A0A919JR50</accession>
<dbReference type="SMART" id="SM00530">
    <property type="entry name" value="HTH_XRE"/>
    <property type="match status" value="1"/>
</dbReference>
<keyword evidence="3" id="KW-1185">Reference proteome</keyword>
<dbReference type="Gene3D" id="1.10.260.40">
    <property type="entry name" value="lambda repressor-like DNA-binding domains"/>
    <property type="match status" value="1"/>
</dbReference>
<comment type="caution">
    <text evidence="2">The sequence shown here is derived from an EMBL/GenBank/DDBJ whole genome shotgun (WGS) entry which is preliminary data.</text>
</comment>
<protein>
    <submittedName>
        <fullName evidence="2">Transcriptional regulator</fullName>
    </submittedName>
</protein>
<dbReference type="AlphaFoldDB" id="A0A919JR50"/>
<feature type="domain" description="HTH cro/C1-type" evidence="1">
    <location>
        <begin position="28"/>
        <end position="83"/>
    </location>
</feature>
<evidence type="ECO:0000313" key="3">
    <source>
        <dbReference type="Proteomes" id="UP000647172"/>
    </source>
</evidence>
<organism evidence="2 3">
    <name type="scientific">Actinoplanes nipponensis</name>
    <dbReference type="NCBI Taxonomy" id="135950"/>
    <lineage>
        <taxon>Bacteria</taxon>
        <taxon>Bacillati</taxon>
        <taxon>Actinomycetota</taxon>
        <taxon>Actinomycetes</taxon>
        <taxon>Micromonosporales</taxon>
        <taxon>Micromonosporaceae</taxon>
        <taxon>Actinoplanes</taxon>
    </lineage>
</organism>
<dbReference type="Proteomes" id="UP000647172">
    <property type="component" value="Unassembled WGS sequence"/>
</dbReference>
<dbReference type="RefSeq" id="WP_377897783.1">
    <property type="nucleotide sequence ID" value="NZ_JBHRYL010000040.1"/>
</dbReference>
<gene>
    <name evidence="2" type="ORF">Ani05nite_74560</name>
</gene>
<evidence type="ECO:0000259" key="1">
    <source>
        <dbReference type="PROSITE" id="PS50943"/>
    </source>
</evidence>
<dbReference type="InterPro" id="IPR010982">
    <property type="entry name" value="Lambda_DNA-bd_dom_sf"/>
</dbReference>
<dbReference type="CDD" id="cd00093">
    <property type="entry name" value="HTH_XRE"/>
    <property type="match status" value="1"/>
</dbReference>
<dbReference type="EMBL" id="BOMQ01000092">
    <property type="protein sequence ID" value="GIE53922.1"/>
    <property type="molecule type" value="Genomic_DNA"/>
</dbReference>
<dbReference type="SUPFAM" id="SSF47413">
    <property type="entry name" value="lambda repressor-like DNA-binding domains"/>
    <property type="match status" value="1"/>
</dbReference>
<proteinExistence type="predicted"/>
<dbReference type="Pfam" id="PF19054">
    <property type="entry name" value="DUF5753"/>
    <property type="match status" value="1"/>
</dbReference>
<dbReference type="PROSITE" id="PS50943">
    <property type="entry name" value="HTH_CROC1"/>
    <property type="match status" value="1"/>
</dbReference>
<evidence type="ECO:0000313" key="2">
    <source>
        <dbReference type="EMBL" id="GIE53922.1"/>
    </source>
</evidence>
<dbReference type="GO" id="GO:0003677">
    <property type="term" value="F:DNA binding"/>
    <property type="evidence" value="ECO:0007669"/>
    <property type="project" value="InterPro"/>
</dbReference>
<reference evidence="2" key="1">
    <citation type="submission" date="2021-01" db="EMBL/GenBank/DDBJ databases">
        <title>Whole genome shotgun sequence of Actinoplanes nipponensis NBRC 14063.</title>
        <authorList>
            <person name="Komaki H."/>
            <person name="Tamura T."/>
        </authorList>
    </citation>
    <scope>NUCLEOTIDE SEQUENCE</scope>
    <source>
        <strain evidence="2">NBRC 14063</strain>
    </source>
</reference>
<sequence>MPEGAEQFVTPAAPMGPKVAKANVAQRLRELRDEAGLSVAAVATDMDWSVSKLTRIEKGEVSIQPLEVRALLGHYGVTDENVLAELSRLARTARSRQWYSRHRLTGAYADFVAYENEAAVIRAWQLLFVPGLLQTRDYARAVTARTLRADPNDEQVQARVELRMDRQQALFERLGGPDAPRVIAVIDEAVLRRPIGGRDLMARQLDHLLKLAEDDETFALGVTPLDLEHHSGLGGSFELLKFAGRSHPDVLFVEGAAGADFLLTDRGATDRHNALFQDLVDYGRTGDRALQLIRSSRDALRGG</sequence>
<dbReference type="InterPro" id="IPR001387">
    <property type="entry name" value="Cro/C1-type_HTH"/>
</dbReference>